<name>A0A2B7X844_9EURO</name>
<dbReference type="OrthoDB" id="2533647at2759"/>
<reference evidence="1 2" key="1">
    <citation type="submission" date="2017-10" db="EMBL/GenBank/DDBJ databases">
        <title>Comparative genomics in systemic dimorphic fungi from Ajellomycetaceae.</title>
        <authorList>
            <person name="Munoz J.F."/>
            <person name="Mcewen J.G."/>
            <person name="Clay O.K."/>
            <person name="Cuomo C.A."/>
        </authorList>
    </citation>
    <scope>NUCLEOTIDE SEQUENCE [LARGE SCALE GENOMIC DNA]</scope>
    <source>
        <strain evidence="1 2">UAMH5409</strain>
    </source>
</reference>
<dbReference type="Proteomes" id="UP000223968">
    <property type="component" value="Unassembled WGS sequence"/>
</dbReference>
<dbReference type="AlphaFoldDB" id="A0A2B7X844"/>
<comment type="caution">
    <text evidence="1">The sequence shown here is derived from an EMBL/GenBank/DDBJ whole genome shotgun (WGS) entry which is preliminary data.</text>
</comment>
<organism evidence="1 2">
    <name type="scientific">Helicocarpus griseus UAMH5409</name>
    <dbReference type="NCBI Taxonomy" id="1447875"/>
    <lineage>
        <taxon>Eukaryota</taxon>
        <taxon>Fungi</taxon>
        <taxon>Dikarya</taxon>
        <taxon>Ascomycota</taxon>
        <taxon>Pezizomycotina</taxon>
        <taxon>Eurotiomycetes</taxon>
        <taxon>Eurotiomycetidae</taxon>
        <taxon>Onygenales</taxon>
        <taxon>Ajellomycetaceae</taxon>
        <taxon>Helicocarpus</taxon>
    </lineage>
</organism>
<protein>
    <submittedName>
        <fullName evidence="1">Uncharacterized protein</fullName>
    </submittedName>
</protein>
<evidence type="ECO:0000313" key="2">
    <source>
        <dbReference type="Proteomes" id="UP000223968"/>
    </source>
</evidence>
<sequence length="115" mass="13053">MATRHTSPADPMPVADLHRLPKDCMPESATRNNGFDDLASSLERFELRALAEGWPAYRSGRVSYLDFIKAVPGHHGSFRVHHALHSSPTSILSHTCRDEDESHHYAALRRRRLRV</sequence>
<dbReference type="EMBL" id="PDNB01000128">
    <property type="protein sequence ID" value="PGH05135.1"/>
    <property type="molecule type" value="Genomic_DNA"/>
</dbReference>
<accession>A0A2B7X844</accession>
<dbReference type="STRING" id="1447875.A0A2B7X844"/>
<proteinExistence type="predicted"/>
<gene>
    <name evidence="1" type="ORF">AJ79_06883</name>
</gene>
<evidence type="ECO:0000313" key="1">
    <source>
        <dbReference type="EMBL" id="PGH05135.1"/>
    </source>
</evidence>
<keyword evidence="2" id="KW-1185">Reference proteome</keyword>